<evidence type="ECO:0000313" key="2">
    <source>
        <dbReference type="Proteomes" id="UP000000763"/>
    </source>
</evidence>
<reference evidence="2" key="1">
    <citation type="journal article" date="2005" name="Nature">
        <title>The map-based sequence of the rice genome.</title>
        <authorList>
            <consortium name="International rice genome sequencing project (IRGSP)"/>
            <person name="Matsumoto T."/>
            <person name="Wu J."/>
            <person name="Kanamori H."/>
            <person name="Katayose Y."/>
            <person name="Fujisawa M."/>
            <person name="Namiki N."/>
            <person name="Mizuno H."/>
            <person name="Yamamoto K."/>
            <person name="Antonio B.A."/>
            <person name="Baba T."/>
            <person name="Sakata K."/>
            <person name="Nagamura Y."/>
            <person name="Aoki H."/>
            <person name="Arikawa K."/>
            <person name="Arita K."/>
            <person name="Bito T."/>
            <person name="Chiden Y."/>
            <person name="Fujitsuka N."/>
            <person name="Fukunaka R."/>
            <person name="Hamada M."/>
            <person name="Harada C."/>
            <person name="Hayashi A."/>
            <person name="Hijishita S."/>
            <person name="Honda M."/>
            <person name="Hosokawa S."/>
            <person name="Ichikawa Y."/>
            <person name="Idonuma A."/>
            <person name="Iijima M."/>
            <person name="Ikeda M."/>
            <person name="Ikeno M."/>
            <person name="Ito K."/>
            <person name="Ito S."/>
            <person name="Ito T."/>
            <person name="Ito Y."/>
            <person name="Ito Y."/>
            <person name="Iwabuchi A."/>
            <person name="Kamiya K."/>
            <person name="Karasawa W."/>
            <person name="Kurita K."/>
            <person name="Katagiri S."/>
            <person name="Kikuta A."/>
            <person name="Kobayashi H."/>
            <person name="Kobayashi N."/>
            <person name="Machita K."/>
            <person name="Maehara T."/>
            <person name="Masukawa M."/>
            <person name="Mizubayashi T."/>
            <person name="Mukai Y."/>
            <person name="Nagasaki H."/>
            <person name="Nagata Y."/>
            <person name="Naito S."/>
            <person name="Nakashima M."/>
            <person name="Nakama Y."/>
            <person name="Nakamichi Y."/>
            <person name="Nakamura M."/>
            <person name="Meguro A."/>
            <person name="Negishi M."/>
            <person name="Ohta I."/>
            <person name="Ohta T."/>
            <person name="Okamoto M."/>
            <person name="Ono N."/>
            <person name="Saji S."/>
            <person name="Sakaguchi M."/>
            <person name="Sakai K."/>
            <person name="Shibata M."/>
            <person name="Shimokawa T."/>
            <person name="Song J."/>
            <person name="Takazaki Y."/>
            <person name="Terasawa K."/>
            <person name="Tsugane M."/>
            <person name="Tsuji K."/>
            <person name="Ueda S."/>
            <person name="Waki K."/>
            <person name="Yamagata H."/>
            <person name="Yamamoto M."/>
            <person name="Yamamoto S."/>
            <person name="Yamane H."/>
            <person name="Yoshiki S."/>
            <person name="Yoshihara R."/>
            <person name="Yukawa K."/>
            <person name="Zhong H."/>
            <person name="Yano M."/>
            <person name="Yuan Q."/>
            <person name="Ouyang S."/>
            <person name="Liu J."/>
            <person name="Jones K.M."/>
            <person name="Gansberger K."/>
            <person name="Moffat K."/>
            <person name="Hill J."/>
            <person name="Bera J."/>
            <person name="Fadrosh D."/>
            <person name="Jin S."/>
            <person name="Johri S."/>
            <person name="Kim M."/>
            <person name="Overton L."/>
            <person name="Reardon M."/>
            <person name="Tsitrin T."/>
            <person name="Vuong H."/>
            <person name="Weaver B."/>
            <person name="Ciecko A."/>
            <person name="Tallon L."/>
            <person name="Jackson J."/>
            <person name="Pai G."/>
            <person name="Aken S.V."/>
            <person name="Utterback T."/>
            <person name="Reidmuller S."/>
            <person name="Feldblyum T."/>
            <person name="Hsiao J."/>
            <person name="Zismann V."/>
            <person name="Iobst S."/>
            <person name="de Vazeille A.R."/>
            <person name="Buell C.R."/>
            <person name="Ying K."/>
            <person name="Li Y."/>
            <person name="Lu T."/>
            <person name="Huang Y."/>
            <person name="Zhao Q."/>
            <person name="Feng Q."/>
            <person name="Zhang L."/>
            <person name="Zhu J."/>
            <person name="Weng Q."/>
            <person name="Mu J."/>
            <person name="Lu Y."/>
            <person name="Fan D."/>
            <person name="Liu Y."/>
            <person name="Guan J."/>
            <person name="Zhang Y."/>
            <person name="Yu S."/>
            <person name="Liu X."/>
            <person name="Zhang Y."/>
            <person name="Hong G."/>
            <person name="Han B."/>
            <person name="Choisne N."/>
            <person name="Demange N."/>
            <person name="Orjeda G."/>
            <person name="Samain S."/>
            <person name="Cattolico L."/>
            <person name="Pelletier E."/>
            <person name="Couloux A."/>
            <person name="Segurens B."/>
            <person name="Wincker P."/>
            <person name="D'Hont A."/>
            <person name="Scarpelli C."/>
            <person name="Weissenbach J."/>
            <person name="Salanoubat M."/>
            <person name="Quetier F."/>
            <person name="Yu Y."/>
            <person name="Kim H.R."/>
            <person name="Rambo T."/>
            <person name="Currie J."/>
            <person name="Collura K."/>
            <person name="Luo M."/>
            <person name="Yang T."/>
            <person name="Ammiraju J.S.S."/>
            <person name="Engler F."/>
            <person name="Soderlund C."/>
            <person name="Wing R.A."/>
            <person name="Palmer L.E."/>
            <person name="de la Bastide M."/>
            <person name="Spiegel L."/>
            <person name="Nascimento L."/>
            <person name="Zutavern T."/>
            <person name="O'Shaughnessy A."/>
            <person name="Dike S."/>
            <person name="Dedhia N."/>
            <person name="Preston R."/>
            <person name="Balija V."/>
            <person name="McCombie W.R."/>
            <person name="Chow T."/>
            <person name="Chen H."/>
            <person name="Chung M."/>
            <person name="Chen C."/>
            <person name="Shaw J."/>
            <person name="Wu H."/>
            <person name="Hsiao K."/>
            <person name="Chao Y."/>
            <person name="Chu M."/>
            <person name="Cheng C."/>
            <person name="Hour A."/>
            <person name="Lee P."/>
            <person name="Lin S."/>
            <person name="Lin Y."/>
            <person name="Liou J."/>
            <person name="Liu S."/>
            <person name="Hsing Y."/>
            <person name="Raghuvanshi S."/>
            <person name="Mohanty A."/>
            <person name="Bharti A.K."/>
            <person name="Gaur A."/>
            <person name="Gupta V."/>
            <person name="Kumar D."/>
            <person name="Ravi V."/>
            <person name="Vij S."/>
            <person name="Kapur A."/>
            <person name="Khurana P."/>
            <person name="Khurana P."/>
            <person name="Khurana J.P."/>
            <person name="Tyagi A.K."/>
            <person name="Gaikwad K."/>
            <person name="Singh A."/>
            <person name="Dalal V."/>
            <person name="Srivastava S."/>
            <person name="Dixit A."/>
            <person name="Pal A.K."/>
            <person name="Ghazi I.A."/>
            <person name="Yadav M."/>
            <person name="Pandit A."/>
            <person name="Bhargava A."/>
            <person name="Sureshbabu K."/>
            <person name="Batra K."/>
            <person name="Sharma T.R."/>
            <person name="Mohapatra T."/>
            <person name="Singh N.K."/>
            <person name="Messing J."/>
            <person name="Nelson A.B."/>
            <person name="Fuks G."/>
            <person name="Kavchok S."/>
            <person name="Keizer G."/>
            <person name="Linton E."/>
            <person name="Llaca V."/>
            <person name="Song R."/>
            <person name="Tanyolac B."/>
            <person name="Young S."/>
            <person name="Ho-Il K."/>
            <person name="Hahn J.H."/>
            <person name="Sangsakoo G."/>
            <person name="Vanavichit A."/>
            <person name="de Mattos Luiz.A.T."/>
            <person name="Zimmer P.D."/>
            <person name="Malone G."/>
            <person name="Dellagostin O."/>
            <person name="de Oliveira A.C."/>
            <person name="Bevan M."/>
            <person name="Bancroft I."/>
            <person name="Minx P."/>
            <person name="Cordum H."/>
            <person name="Wilson R."/>
            <person name="Cheng Z."/>
            <person name="Jin W."/>
            <person name="Jiang J."/>
            <person name="Leong S.A."/>
            <person name="Iwama H."/>
            <person name="Gojobori T."/>
            <person name="Itoh T."/>
            <person name="Niimura Y."/>
            <person name="Fujii Y."/>
            <person name="Habara T."/>
            <person name="Sakai H."/>
            <person name="Sato Y."/>
            <person name="Wilson G."/>
            <person name="Kumar K."/>
            <person name="McCouch S."/>
            <person name="Juretic N."/>
            <person name="Hoen D."/>
            <person name="Wright S."/>
            <person name="Bruskiewich R."/>
            <person name="Bureau T."/>
            <person name="Miyao A."/>
            <person name="Hirochika H."/>
            <person name="Nishikawa T."/>
            <person name="Kadowaki K."/>
            <person name="Sugiura M."/>
            <person name="Burr B."/>
            <person name="Sasaki T."/>
        </authorList>
    </citation>
    <scope>NUCLEOTIDE SEQUENCE [LARGE SCALE GENOMIC DNA]</scope>
    <source>
        <strain evidence="2">cv. Nipponbare</strain>
    </source>
</reference>
<protein>
    <submittedName>
        <fullName evidence="1">Uncharacterized protein</fullName>
    </submittedName>
</protein>
<sequence>MPVSLSGSDGSSDQLLVPTCYRHWWVLMPRRRRRRVRVAEIHPVHLSSVKGTPKLVRPPTSSSRGLPSLLAIVFLRAGHPR</sequence>
<gene>
    <name evidence="1" type="primary">OSJNBa0007H12.40</name>
</gene>
<dbReference type="EMBL" id="AP004990">
    <property type="protein sequence ID" value="BAC83657.1"/>
    <property type="molecule type" value="Genomic_DNA"/>
</dbReference>
<evidence type="ECO:0000313" key="1">
    <source>
        <dbReference type="EMBL" id="BAC83657.1"/>
    </source>
</evidence>
<name>Q6Z6M3_ORYSJ</name>
<reference evidence="2" key="2">
    <citation type="journal article" date="2008" name="Nucleic Acids Res.">
        <title>The rice annotation project database (RAP-DB): 2008 update.</title>
        <authorList>
            <consortium name="The rice annotation project (RAP)"/>
        </authorList>
    </citation>
    <scope>GENOME REANNOTATION</scope>
    <source>
        <strain evidence="2">cv. Nipponbare</strain>
    </source>
</reference>
<accession>Q6Z6M3</accession>
<organism evidence="1 2">
    <name type="scientific">Oryza sativa subsp. japonica</name>
    <name type="common">Rice</name>
    <dbReference type="NCBI Taxonomy" id="39947"/>
    <lineage>
        <taxon>Eukaryota</taxon>
        <taxon>Viridiplantae</taxon>
        <taxon>Streptophyta</taxon>
        <taxon>Embryophyta</taxon>
        <taxon>Tracheophyta</taxon>
        <taxon>Spermatophyta</taxon>
        <taxon>Magnoliopsida</taxon>
        <taxon>Liliopsida</taxon>
        <taxon>Poales</taxon>
        <taxon>Poaceae</taxon>
        <taxon>BOP clade</taxon>
        <taxon>Oryzoideae</taxon>
        <taxon>Oryzeae</taxon>
        <taxon>Oryzinae</taxon>
        <taxon>Oryza</taxon>
        <taxon>Oryza sativa</taxon>
    </lineage>
</organism>
<dbReference type="AlphaFoldDB" id="Q6Z6M3"/>
<proteinExistence type="predicted"/>
<dbReference type="Proteomes" id="UP000000763">
    <property type="component" value="Chromosome 7"/>
</dbReference>